<keyword evidence="2" id="KW-0560">Oxidoreductase</keyword>
<evidence type="ECO:0000256" key="3">
    <source>
        <dbReference type="ARBA" id="ARBA00023027"/>
    </source>
</evidence>
<dbReference type="Gene3D" id="3.40.50.720">
    <property type="entry name" value="NAD(P)-binding Rossmann-like Domain"/>
    <property type="match status" value="1"/>
</dbReference>
<reference evidence="5" key="1">
    <citation type="submission" date="2017-12" db="EMBL/GenBank/DDBJ databases">
        <title>Sequencing the genomes of 1000 Actinobacteria strains.</title>
        <authorList>
            <person name="Klenk H.-P."/>
        </authorList>
    </citation>
    <scope>NUCLEOTIDE SEQUENCE [LARGE SCALE GENOMIC DNA]</scope>
    <source>
        <strain evidence="5">DSM 44228</strain>
    </source>
</reference>
<dbReference type="InterPro" id="IPR002347">
    <property type="entry name" value="SDR_fam"/>
</dbReference>
<dbReference type="STRING" id="994479.GCA_000194155_07523"/>
<dbReference type="InterPro" id="IPR020904">
    <property type="entry name" value="Sc_DH/Rdtase_CS"/>
</dbReference>
<keyword evidence="6" id="KW-1185">Reference proteome</keyword>
<organism evidence="5 6">
    <name type="scientific">Saccharopolyspora spinosa</name>
    <dbReference type="NCBI Taxonomy" id="60894"/>
    <lineage>
        <taxon>Bacteria</taxon>
        <taxon>Bacillati</taxon>
        <taxon>Actinomycetota</taxon>
        <taxon>Actinomycetes</taxon>
        <taxon>Pseudonocardiales</taxon>
        <taxon>Pseudonocardiaceae</taxon>
        <taxon>Saccharopolyspora</taxon>
    </lineage>
</organism>
<dbReference type="InterPro" id="IPR023985">
    <property type="entry name" value="SDR_subfam_1"/>
</dbReference>
<dbReference type="CDD" id="cd05233">
    <property type="entry name" value="SDR_c"/>
    <property type="match status" value="1"/>
</dbReference>
<dbReference type="PANTHER" id="PTHR42879">
    <property type="entry name" value="3-OXOACYL-(ACYL-CARRIER-PROTEIN) REDUCTASE"/>
    <property type="match status" value="1"/>
</dbReference>
<evidence type="ECO:0000256" key="1">
    <source>
        <dbReference type="ARBA" id="ARBA00006484"/>
    </source>
</evidence>
<dbReference type="EMBL" id="PJNB01000001">
    <property type="protein sequence ID" value="PKW16860.1"/>
    <property type="molecule type" value="Genomic_DNA"/>
</dbReference>
<gene>
    <name evidence="5" type="ORF">A8926_4756</name>
</gene>
<evidence type="ECO:0000256" key="4">
    <source>
        <dbReference type="RuleBase" id="RU000363"/>
    </source>
</evidence>
<proteinExistence type="inferred from homology"/>
<dbReference type="AlphaFoldDB" id="A0A2N3Y1U7"/>
<evidence type="ECO:0000313" key="5">
    <source>
        <dbReference type="EMBL" id="PKW16860.1"/>
    </source>
</evidence>
<evidence type="ECO:0000313" key="6">
    <source>
        <dbReference type="Proteomes" id="UP000233786"/>
    </source>
</evidence>
<dbReference type="OrthoDB" id="3206777at2"/>
<protein>
    <submittedName>
        <fullName evidence="5">SDR family mycofactocin-dependent oxidoreductase</fullName>
    </submittedName>
</protein>
<evidence type="ECO:0000256" key="2">
    <source>
        <dbReference type="ARBA" id="ARBA00023002"/>
    </source>
</evidence>
<dbReference type="PRINTS" id="PR00081">
    <property type="entry name" value="GDHRDH"/>
</dbReference>
<dbReference type="FunFam" id="3.40.50.720:FF:000084">
    <property type="entry name" value="Short-chain dehydrogenase reductase"/>
    <property type="match status" value="1"/>
</dbReference>
<dbReference type="GO" id="GO:0016491">
    <property type="term" value="F:oxidoreductase activity"/>
    <property type="evidence" value="ECO:0007669"/>
    <property type="project" value="UniProtKB-KW"/>
</dbReference>
<dbReference type="Pfam" id="PF00106">
    <property type="entry name" value="adh_short"/>
    <property type="match status" value="1"/>
</dbReference>
<dbReference type="Proteomes" id="UP000233786">
    <property type="component" value="Unassembled WGS sequence"/>
</dbReference>
<dbReference type="GO" id="GO:0032787">
    <property type="term" value="P:monocarboxylic acid metabolic process"/>
    <property type="evidence" value="ECO:0007669"/>
    <property type="project" value="UniProtKB-ARBA"/>
</dbReference>
<dbReference type="PROSITE" id="PS00061">
    <property type="entry name" value="ADH_SHORT"/>
    <property type="match status" value="1"/>
</dbReference>
<dbReference type="RefSeq" id="WP_010315298.1">
    <property type="nucleotide sequence ID" value="NZ_CP061007.1"/>
</dbReference>
<sequence length="276" mass="29630">MSSLENKVALITGGARGQGRSHAVALARQGVDVVLVDAPAPVASVSYALGTESDLSDTVKLVEEQGRTALAVQGDVRKPADLRRAVTRAVQEFGHVDILLANAGITSYRQLSEMDDQQWQDMIDINLTGVANSIRAVLPHMLDRSYGRIVVTSSQAARRGMPNLAHYCAAKWGLIGLVKTVALEVAPSLGITCNAVLPGGVDTPMMRHDEVYQIFAPELAAPTVEDLEERLRRFNPMPTAWIEPSDISHGVLYLVSDEARYVSGATLDIAAAFNAS</sequence>
<dbReference type="PANTHER" id="PTHR42879:SF2">
    <property type="entry name" value="3-OXOACYL-[ACYL-CARRIER-PROTEIN] REDUCTASE FABG"/>
    <property type="match status" value="1"/>
</dbReference>
<dbReference type="PRINTS" id="PR00080">
    <property type="entry name" value="SDRFAMILY"/>
</dbReference>
<dbReference type="NCBIfam" id="TIGR03971">
    <property type="entry name" value="SDR_subfam_1"/>
    <property type="match status" value="1"/>
</dbReference>
<dbReference type="InterPro" id="IPR050259">
    <property type="entry name" value="SDR"/>
</dbReference>
<accession>A0A2N3Y1U7</accession>
<keyword evidence="3" id="KW-0520">NAD</keyword>
<comment type="similarity">
    <text evidence="1 4">Belongs to the short-chain dehydrogenases/reductases (SDR) family.</text>
</comment>
<dbReference type="InterPro" id="IPR036291">
    <property type="entry name" value="NAD(P)-bd_dom_sf"/>
</dbReference>
<dbReference type="SUPFAM" id="SSF51735">
    <property type="entry name" value="NAD(P)-binding Rossmann-fold domains"/>
    <property type="match status" value="1"/>
</dbReference>
<name>A0A2N3Y1U7_SACSN</name>
<comment type="caution">
    <text evidence="5">The sequence shown here is derived from an EMBL/GenBank/DDBJ whole genome shotgun (WGS) entry which is preliminary data.</text>
</comment>